<feature type="transmembrane region" description="Helical" evidence="1">
    <location>
        <begin position="121"/>
        <end position="154"/>
    </location>
</feature>
<feature type="transmembrane region" description="Helical" evidence="1">
    <location>
        <begin position="92"/>
        <end position="109"/>
    </location>
</feature>
<dbReference type="Proteomes" id="UP000031967">
    <property type="component" value="Unassembled WGS sequence"/>
</dbReference>
<keyword evidence="1" id="KW-0812">Transmembrane</keyword>
<name>A0ABR5AEG0_9BACL</name>
<dbReference type="NCBIfam" id="TIGR02893">
    <property type="entry name" value="spore_yabQ"/>
    <property type="match status" value="1"/>
</dbReference>
<comment type="caution">
    <text evidence="2">The sequence shown here is derived from an EMBL/GenBank/DDBJ whole genome shotgun (WGS) entry which is preliminary data.</text>
</comment>
<dbReference type="RefSeq" id="WP_041049327.1">
    <property type="nucleotide sequence ID" value="NZ_JXAK01000038.1"/>
</dbReference>
<keyword evidence="1" id="KW-0472">Membrane</keyword>
<evidence type="ECO:0000256" key="1">
    <source>
        <dbReference type="SAM" id="Phobius"/>
    </source>
</evidence>
<keyword evidence="1" id="KW-1133">Transmembrane helix</keyword>
<gene>
    <name evidence="2" type="ORF">SD70_20265</name>
</gene>
<feature type="transmembrane region" description="Helical" evidence="1">
    <location>
        <begin position="70"/>
        <end position="86"/>
    </location>
</feature>
<reference evidence="2 3" key="1">
    <citation type="submission" date="2014-12" db="EMBL/GenBank/DDBJ databases">
        <title>Draft genome sequence of Paenibacillus kamchatkensis strain B-2647.</title>
        <authorList>
            <person name="Karlyshev A.V."/>
            <person name="Kudryashova E.B."/>
        </authorList>
    </citation>
    <scope>NUCLEOTIDE SEQUENCE [LARGE SCALE GENOMIC DNA]</scope>
    <source>
        <strain evidence="2 3">VKM B-2647</strain>
    </source>
</reference>
<keyword evidence="3" id="KW-1185">Reference proteome</keyword>
<feature type="transmembrane region" description="Helical" evidence="1">
    <location>
        <begin position="46"/>
        <end position="63"/>
    </location>
</feature>
<proteinExistence type="predicted"/>
<sequence length="196" mass="23485">MTLNVQFLTLWMMFVSGLGLGVLFDGIRVLAGQLRVPRWTQPVTDLLYWILATVLIFRILYWSNQGQVRLFVFLGLLIGIVLYFTAISRPVVRFMLFCINVVKALYRFLVKTVQMVIIKPIIALFRFFILFLGFLATVAIFLYKFVLQCLYPFWKLLAWLTRPLWRPLLKHVRIPRWLTDIGFWFARIWAWLRRWF</sequence>
<dbReference type="Pfam" id="PF09578">
    <property type="entry name" value="Spore_YabQ"/>
    <property type="match status" value="1"/>
</dbReference>
<feature type="transmembrane region" description="Helical" evidence="1">
    <location>
        <begin position="7"/>
        <end position="26"/>
    </location>
</feature>
<accession>A0ABR5AEG0</accession>
<evidence type="ECO:0000313" key="3">
    <source>
        <dbReference type="Proteomes" id="UP000031967"/>
    </source>
</evidence>
<dbReference type="EMBL" id="JXAK01000038">
    <property type="protein sequence ID" value="KIL39394.1"/>
    <property type="molecule type" value="Genomic_DNA"/>
</dbReference>
<evidence type="ECO:0008006" key="4">
    <source>
        <dbReference type="Google" id="ProtNLM"/>
    </source>
</evidence>
<evidence type="ECO:0000313" key="2">
    <source>
        <dbReference type="EMBL" id="KIL39394.1"/>
    </source>
</evidence>
<dbReference type="InterPro" id="IPR019074">
    <property type="entry name" value="YabQ"/>
</dbReference>
<organism evidence="2 3">
    <name type="scientific">Gordoniibacillus kamchatkensis</name>
    <dbReference type="NCBI Taxonomy" id="1590651"/>
    <lineage>
        <taxon>Bacteria</taxon>
        <taxon>Bacillati</taxon>
        <taxon>Bacillota</taxon>
        <taxon>Bacilli</taxon>
        <taxon>Bacillales</taxon>
        <taxon>Paenibacillaceae</taxon>
        <taxon>Gordoniibacillus</taxon>
    </lineage>
</organism>
<protein>
    <recommendedName>
        <fullName evidence="4">Spore cortex biosynthesis protein YabQ</fullName>
    </recommendedName>
</protein>